<proteinExistence type="predicted"/>
<dbReference type="Proteomes" id="UP001291653">
    <property type="component" value="Unassembled WGS sequence"/>
</dbReference>
<accession>A0ABQ5P1Q2</accession>
<protein>
    <submittedName>
        <fullName evidence="1">Histone deacetylase</fullName>
    </submittedName>
</protein>
<sequence>MSTTVHRPGARPPGPARQPERVWYAAYGSNMDPARLHHYLVGGRPPGSARSCPGCREHRPPADSVPVELPGVLYFATESAVWGGGRAFYDPDAPDTPGGPVRMVARLITARQFSDIAAQEMYRSPGTDLDLRSVIEEGREELGPGRYETLLCPGFLDGLPLLTFTAPWGYADVAWNRPSAAYLRHLAAGLLTAGAWDAGDIARYLAAAPGAAGAWTPAAVTGLLAPS</sequence>
<reference evidence="1 2" key="1">
    <citation type="submission" date="2022-10" db="EMBL/GenBank/DDBJ databases">
        <title>Draft genome sequence of Streptomyces sp. YSPA8.</title>
        <authorList>
            <person name="Moriuchi R."/>
            <person name="Dohra H."/>
            <person name="Yamamura H."/>
            <person name="Kodani S."/>
        </authorList>
    </citation>
    <scope>NUCLEOTIDE SEQUENCE [LARGE SCALE GENOMIC DNA]</scope>
    <source>
        <strain evidence="1 2">YSPA8</strain>
    </source>
</reference>
<comment type="caution">
    <text evidence="1">The sequence shown here is derived from an EMBL/GenBank/DDBJ whole genome shotgun (WGS) entry which is preliminary data.</text>
</comment>
<dbReference type="RefSeq" id="WP_323448563.1">
    <property type="nucleotide sequence ID" value="NZ_BSBI01000008.1"/>
</dbReference>
<dbReference type="Gene3D" id="3.10.490.10">
    <property type="entry name" value="Gamma-glutamyl cyclotransferase-like"/>
    <property type="match status" value="1"/>
</dbReference>
<evidence type="ECO:0000313" key="1">
    <source>
        <dbReference type="EMBL" id="GLF96527.1"/>
    </source>
</evidence>
<organism evidence="1 2">
    <name type="scientific">Streptomyces yaizuensis</name>
    <dbReference type="NCBI Taxonomy" id="2989713"/>
    <lineage>
        <taxon>Bacteria</taxon>
        <taxon>Bacillati</taxon>
        <taxon>Actinomycetota</taxon>
        <taxon>Actinomycetes</taxon>
        <taxon>Kitasatosporales</taxon>
        <taxon>Streptomycetaceae</taxon>
        <taxon>Streptomyces</taxon>
    </lineage>
</organism>
<keyword evidence="2" id="KW-1185">Reference proteome</keyword>
<gene>
    <name evidence="1" type="ORF">SYYSPA8_19540</name>
</gene>
<dbReference type="EMBL" id="BSBI01000008">
    <property type="protein sequence ID" value="GLF96527.1"/>
    <property type="molecule type" value="Genomic_DNA"/>
</dbReference>
<evidence type="ECO:0000313" key="2">
    <source>
        <dbReference type="Proteomes" id="UP001291653"/>
    </source>
</evidence>
<name>A0ABQ5P1Q2_9ACTN</name>